<keyword evidence="2" id="KW-1185">Reference proteome</keyword>
<dbReference type="EMBL" id="CAJVPU010042412">
    <property type="protein sequence ID" value="CAG8743461.1"/>
    <property type="molecule type" value="Genomic_DNA"/>
</dbReference>
<sequence length="322" mass="36129">QKHHSTHDSKDINRDSEQKITSKKSITKKPSKSGDNESDGYGTQDTDDKLYGNIRRKNIKQGTKPGKRVERPKISDWDYSSSESSLEDTKKSSSTVRNPSPFKDEKLNIDNTDKNNDIGLQSIHKKDQQKLSVSSVSETSKKVHNKSSASSASETAKKIKSSSYTFNNPTLKHRELKNRIFVATPSGSSTKIKSSRRQKNNLVSNTQGSKSKNILISNSKTFNAQETSSSIRNQYVDDTTSDSTKQTSGSNSNSEGQTEDCDSFFNSEWVERPYLTPEDGITDAFDLDMIKLYLTLQQNNQLDSDGEPIDWVEKEEYTVRVG</sequence>
<name>A0ACA9Q9M8_9GLOM</name>
<reference evidence="1" key="1">
    <citation type="submission" date="2021-06" db="EMBL/GenBank/DDBJ databases">
        <authorList>
            <person name="Kallberg Y."/>
            <person name="Tangrot J."/>
            <person name="Rosling A."/>
        </authorList>
    </citation>
    <scope>NUCLEOTIDE SEQUENCE</scope>
    <source>
        <strain evidence="1">IL203A</strain>
    </source>
</reference>
<dbReference type="Proteomes" id="UP000789702">
    <property type="component" value="Unassembled WGS sequence"/>
</dbReference>
<proteinExistence type="predicted"/>
<feature type="non-terminal residue" evidence="1">
    <location>
        <position position="1"/>
    </location>
</feature>
<evidence type="ECO:0000313" key="2">
    <source>
        <dbReference type="Proteomes" id="UP000789702"/>
    </source>
</evidence>
<organism evidence="1 2">
    <name type="scientific">Dentiscutata heterogama</name>
    <dbReference type="NCBI Taxonomy" id="1316150"/>
    <lineage>
        <taxon>Eukaryota</taxon>
        <taxon>Fungi</taxon>
        <taxon>Fungi incertae sedis</taxon>
        <taxon>Mucoromycota</taxon>
        <taxon>Glomeromycotina</taxon>
        <taxon>Glomeromycetes</taxon>
        <taxon>Diversisporales</taxon>
        <taxon>Gigasporaceae</taxon>
        <taxon>Dentiscutata</taxon>
    </lineage>
</organism>
<feature type="non-terminal residue" evidence="1">
    <location>
        <position position="322"/>
    </location>
</feature>
<evidence type="ECO:0000313" key="1">
    <source>
        <dbReference type="EMBL" id="CAG8743461.1"/>
    </source>
</evidence>
<gene>
    <name evidence="1" type="ORF">DHETER_LOCUS14195</name>
</gene>
<protein>
    <submittedName>
        <fullName evidence="1">15880_t:CDS:1</fullName>
    </submittedName>
</protein>
<accession>A0ACA9Q9M8</accession>
<comment type="caution">
    <text evidence="1">The sequence shown here is derived from an EMBL/GenBank/DDBJ whole genome shotgun (WGS) entry which is preliminary data.</text>
</comment>